<name>A0A9D1YAV8_9FIRM</name>
<reference evidence="1" key="2">
    <citation type="submission" date="2021-04" db="EMBL/GenBank/DDBJ databases">
        <authorList>
            <person name="Gilroy R."/>
        </authorList>
    </citation>
    <scope>NUCLEOTIDE SEQUENCE</scope>
    <source>
        <strain evidence="1">1282</strain>
    </source>
</reference>
<gene>
    <name evidence="1" type="ORF">H9838_01135</name>
</gene>
<dbReference type="EMBL" id="DXDU01000013">
    <property type="protein sequence ID" value="HIY25761.1"/>
    <property type="molecule type" value="Genomic_DNA"/>
</dbReference>
<dbReference type="InterPro" id="IPR023214">
    <property type="entry name" value="HAD_sf"/>
</dbReference>
<comment type="caution">
    <text evidence="1">The sequence shown here is derived from an EMBL/GenBank/DDBJ whole genome shotgun (WGS) entry which is preliminary data.</text>
</comment>
<dbReference type="Pfam" id="PF13419">
    <property type="entry name" value="HAD_2"/>
    <property type="match status" value="1"/>
</dbReference>
<dbReference type="Gene3D" id="3.40.50.1000">
    <property type="entry name" value="HAD superfamily/HAD-like"/>
    <property type="match status" value="1"/>
</dbReference>
<dbReference type="GO" id="GO:0008967">
    <property type="term" value="F:phosphoglycolate phosphatase activity"/>
    <property type="evidence" value="ECO:0007669"/>
    <property type="project" value="TreeGrafter"/>
</dbReference>
<dbReference type="InterPro" id="IPR050155">
    <property type="entry name" value="HAD-like_hydrolase_sf"/>
</dbReference>
<dbReference type="InterPro" id="IPR036412">
    <property type="entry name" value="HAD-like_sf"/>
</dbReference>
<dbReference type="PANTHER" id="PTHR43434:SF1">
    <property type="entry name" value="PHOSPHOGLYCOLATE PHOSPHATASE"/>
    <property type="match status" value="1"/>
</dbReference>
<proteinExistence type="predicted"/>
<protein>
    <submittedName>
        <fullName evidence="1">HAD family hydrolase</fullName>
    </submittedName>
</protein>
<dbReference type="InterPro" id="IPR041492">
    <property type="entry name" value="HAD_2"/>
</dbReference>
<keyword evidence="1" id="KW-0378">Hydrolase</keyword>
<dbReference type="PANTHER" id="PTHR43434">
    <property type="entry name" value="PHOSPHOGLYCOLATE PHOSPHATASE"/>
    <property type="match status" value="1"/>
</dbReference>
<accession>A0A9D1YAV8</accession>
<dbReference type="SUPFAM" id="SSF56784">
    <property type="entry name" value="HAD-like"/>
    <property type="match status" value="1"/>
</dbReference>
<dbReference type="Gene3D" id="1.10.150.240">
    <property type="entry name" value="Putative phosphatase, domain 2"/>
    <property type="match status" value="1"/>
</dbReference>
<dbReference type="SFLD" id="SFLDS00003">
    <property type="entry name" value="Haloacid_Dehalogenase"/>
    <property type="match status" value="1"/>
</dbReference>
<dbReference type="InterPro" id="IPR023198">
    <property type="entry name" value="PGP-like_dom2"/>
</dbReference>
<dbReference type="SFLD" id="SFLDG01129">
    <property type="entry name" value="C1.5:_HAD__Beta-PGM__Phosphata"/>
    <property type="match status" value="1"/>
</dbReference>
<dbReference type="AlphaFoldDB" id="A0A9D1YAV8"/>
<sequence>MKCDGVLFDLDGTLWDATVPIAKSWAIALEGEPGVDHTPTVQELEGVMGMTAEDLTATLFPRLSLERRMELFDKCCQAECVYLTEHGGRLYQGIPQLLEELSQRLPLFIVSNCNLEYIPSFLDGHRLHRFFKDWECIGRTGKAKWENIRLVVERNHLQAPVYVGDTAMDQEAAGKAGVPFFHAAYGFGKVQGAAARLEKPLDLLALV</sequence>
<reference evidence="1" key="1">
    <citation type="journal article" date="2021" name="PeerJ">
        <title>Extensive microbial diversity within the chicken gut microbiome revealed by metagenomics and culture.</title>
        <authorList>
            <person name="Gilroy R."/>
            <person name="Ravi A."/>
            <person name="Getino M."/>
            <person name="Pursley I."/>
            <person name="Horton D.L."/>
            <person name="Alikhan N.F."/>
            <person name="Baker D."/>
            <person name="Gharbi K."/>
            <person name="Hall N."/>
            <person name="Watson M."/>
            <person name="Adriaenssens E.M."/>
            <person name="Foster-Nyarko E."/>
            <person name="Jarju S."/>
            <person name="Secka A."/>
            <person name="Antonio M."/>
            <person name="Oren A."/>
            <person name="Chaudhuri R.R."/>
            <person name="La Ragione R."/>
            <person name="Hildebrand F."/>
            <person name="Pallen M.J."/>
        </authorList>
    </citation>
    <scope>NUCLEOTIDE SEQUENCE</scope>
    <source>
        <strain evidence="1">1282</strain>
    </source>
</reference>
<evidence type="ECO:0000313" key="1">
    <source>
        <dbReference type="EMBL" id="HIY25761.1"/>
    </source>
</evidence>
<organism evidence="1 2">
    <name type="scientific">Candidatus Acutalibacter pullistercoris</name>
    <dbReference type="NCBI Taxonomy" id="2838418"/>
    <lineage>
        <taxon>Bacteria</taxon>
        <taxon>Bacillati</taxon>
        <taxon>Bacillota</taxon>
        <taxon>Clostridia</taxon>
        <taxon>Eubacteriales</taxon>
        <taxon>Acutalibacteraceae</taxon>
        <taxon>Acutalibacter</taxon>
    </lineage>
</organism>
<evidence type="ECO:0000313" key="2">
    <source>
        <dbReference type="Proteomes" id="UP000823915"/>
    </source>
</evidence>
<dbReference type="GO" id="GO:0006281">
    <property type="term" value="P:DNA repair"/>
    <property type="evidence" value="ECO:0007669"/>
    <property type="project" value="TreeGrafter"/>
</dbReference>
<dbReference type="Proteomes" id="UP000823915">
    <property type="component" value="Unassembled WGS sequence"/>
</dbReference>